<dbReference type="PRINTS" id="PR01217">
    <property type="entry name" value="PRICHEXTENSN"/>
</dbReference>
<gene>
    <name evidence="3" type="ORF">GE061_016436</name>
</gene>
<dbReference type="EMBL" id="WIXP02000007">
    <property type="protein sequence ID" value="KAF6207987.1"/>
    <property type="molecule type" value="Genomic_DNA"/>
</dbReference>
<dbReference type="AlphaFoldDB" id="A0A6A4JFW0"/>
<evidence type="ECO:0000313" key="3">
    <source>
        <dbReference type="EMBL" id="KAF6207987.1"/>
    </source>
</evidence>
<proteinExistence type="predicted"/>
<name>A0A6A4JFW0_APOLU</name>
<dbReference type="OrthoDB" id="6603884at2759"/>
<dbReference type="PROSITE" id="PS51155">
    <property type="entry name" value="CHIT_BIND_RR_2"/>
    <property type="match status" value="1"/>
</dbReference>
<feature type="signal peptide" evidence="2">
    <location>
        <begin position="1"/>
        <end position="20"/>
    </location>
</feature>
<feature type="region of interest" description="Disordered" evidence="1">
    <location>
        <begin position="116"/>
        <end position="221"/>
    </location>
</feature>
<dbReference type="Pfam" id="PF00379">
    <property type="entry name" value="Chitin_bind_4"/>
    <property type="match status" value="1"/>
</dbReference>
<evidence type="ECO:0000256" key="2">
    <source>
        <dbReference type="SAM" id="SignalP"/>
    </source>
</evidence>
<organism evidence="3 4">
    <name type="scientific">Apolygus lucorum</name>
    <name type="common">Small green plant bug</name>
    <name type="synonym">Lygocoris lucorum</name>
    <dbReference type="NCBI Taxonomy" id="248454"/>
    <lineage>
        <taxon>Eukaryota</taxon>
        <taxon>Metazoa</taxon>
        <taxon>Ecdysozoa</taxon>
        <taxon>Arthropoda</taxon>
        <taxon>Hexapoda</taxon>
        <taxon>Insecta</taxon>
        <taxon>Pterygota</taxon>
        <taxon>Neoptera</taxon>
        <taxon>Paraneoptera</taxon>
        <taxon>Hemiptera</taxon>
        <taxon>Heteroptera</taxon>
        <taxon>Panheteroptera</taxon>
        <taxon>Cimicomorpha</taxon>
        <taxon>Miridae</taxon>
        <taxon>Mirini</taxon>
        <taxon>Apolygus</taxon>
    </lineage>
</organism>
<keyword evidence="4" id="KW-1185">Reference proteome</keyword>
<evidence type="ECO:0000313" key="4">
    <source>
        <dbReference type="Proteomes" id="UP000466442"/>
    </source>
</evidence>
<protein>
    <submittedName>
        <fullName evidence="3">Uncharacterized protein</fullName>
    </submittedName>
</protein>
<feature type="chain" id="PRO_5043355136" evidence="2">
    <location>
        <begin position="21"/>
        <end position="267"/>
    </location>
</feature>
<accession>A0A6A4JFW0</accession>
<reference evidence="3" key="1">
    <citation type="journal article" date="2021" name="Mol. Ecol. Resour.">
        <title>Apolygus lucorum genome provides insights into omnivorousness and mesophyll feeding.</title>
        <authorList>
            <person name="Liu Y."/>
            <person name="Liu H."/>
            <person name="Wang H."/>
            <person name="Huang T."/>
            <person name="Liu B."/>
            <person name="Yang B."/>
            <person name="Yin L."/>
            <person name="Li B."/>
            <person name="Zhang Y."/>
            <person name="Zhang S."/>
            <person name="Jiang F."/>
            <person name="Zhang X."/>
            <person name="Ren Y."/>
            <person name="Wang B."/>
            <person name="Wang S."/>
            <person name="Lu Y."/>
            <person name="Wu K."/>
            <person name="Fan W."/>
            <person name="Wang G."/>
        </authorList>
    </citation>
    <scope>NUCLEOTIDE SEQUENCE</scope>
    <source>
        <strain evidence="3">12Hb</strain>
    </source>
</reference>
<comment type="caution">
    <text evidence="3">The sequence shown here is derived from an EMBL/GenBank/DDBJ whole genome shotgun (WGS) entry which is preliminary data.</text>
</comment>
<sequence>MIAGRTLLLLLVVGRSTCQGQIDKQSKKTSKIIHYKNENNGVDGYDFCFETEDGTIRHEKGSFVGGIWTVIGTSVWRDFDGTAYIDEYKADDKGSNVKMRRMMGNFSAATVCSELPHTQHPSLPPYPTPSLPGYPAQPPPRHPAPPPPRYPAPPPPRYPAPPPPRYPAPPPPRYPAPPPPRYPAPPPPRYPAPPPPRYPTPPPPRHPTPPRPGYPPPTPPFYTAVSPSIALPGMIGGRKPISEGAQKSLVGATINAINKMMERYPDE</sequence>
<dbReference type="GO" id="GO:0042302">
    <property type="term" value="F:structural constituent of cuticle"/>
    <property type="evidence" value="ECO:0007669"/>
    <property type="project" value="UniProtKB-UniRule"/>
</dbReference>
<dbReference type="Proteomes" id="UP000466442">
    <property type="component" value="Unassembled WGS sequence"/>
</dbReference>
<keyword evidence="2" id="KW-0732">Signal</keyword>
<feature type="compositionally biased region" description="Pro residues" evidence="1">
    <location>
        <begin position="122"/>
        <end position="220"/>
    </location>
</feature>
<dbReference type="InterPro" id="IPR000618">
    <property type="entry name" value="Insect_cuticle"/>
</dbReference>
<evidence type="ECO:0000256" key="1">
    <source>
        <dbReference type="SAM" id="MobiDB-lite"/>
    </source>
</evidence>